<evidence type="ECO:0000313" key="3">
    <source>
        <dbReference type="Proteomes" id="UP000307440"/>
    </source>
</evidence>
<feature type="compositionally biased region" description="Low complexity" evidence="1">
    <location>
        <begin position="250"/>
        <end position="261"/>
    </location>
</feature>
<dbReference type="EMBL" id="ML210295">
    <property type="protein sequence ID" value="TFK20565.1"/>
    <property type="molecule type" value="Genomic_DNA"/>
</dbReference>
<reference evidence="2 3" key="1">
    <citation type="journal article" date="2019" name="Nat. Ecol. Evol.">
        <title>Megaphylogeny resolves global patterns of mushroom evolution.</title>
        <authorList>
            <person name="Varga T."/>
            <person name="Krizsan K."/>
            <person name="Foldi C."/>
            <person name="Dima B."/>
            <person name="Sanchez-Garcia M."/>
            <person name="Sanchez-Ramirez S."/>
            <person name="Szollosi G.J."/>
            <person name="Szarkandi J.G."/>
            <person name="Papp V."/>
            <person name="Albert L."/>
            <person name="Andreopoulos W."/>
            <person name="Angelini C."/>
            <person name="Antonin V."/>
            <person name="Barry K.W."/>
            <person name="Bougher N.L."/>
            <person name="Buchanan P."/>
            <person name="Buyck B."/>
            <person name="Bense V."/>
            <person name="Catcheside P."/>
            <person name="Chovatia M."/>
            <person name="Cooper J."/>
            <person name="Damon W."/>
            <person name="Desjardin D."/>
            <person name="Finy P."/>
            <person name="Geml J."/>
            <person name="Haridas S."/>
            <person name="Hughes K."/>
            <person name="Justo A."/>
            <person name="Karasinski D."/>
            <person name="Kautmanova I."/>
            <person name="Kiss B."/>
            <person name="Kocsube S."/>
            <person name="Kotiranta H."/>
            <person name="LaButti K.M."/>
            <person name="Lechner B.E."/>
            <person name="Liimatainen K."/>
            <person name="Lipzen A."/>
            <person name="Lukacs Z."/>
            <person name="Mihaltcheva S."/>
            <person name="Morgado L.N."/>
            <person name="Niskanen T."/>
            <person name="Noordeloos M.E."/>
            <person name="Ohm R.A."/>
            <person name="Ortiz-Santana B."/>
            <person name="Ovrebo C."/>
            <person name="Racz N."/>
            <person name="Riley R."/>
            <person name="Savchenko A."/>
            <person name="Shiryaev A."/>
            <person name="Soop K."/>
            <person name="Spirin V."/>
            <person name="Szebenyi C."/>
            <person name="Tomsovsky M."/>
            <person name="Tulloss R.E."/>
            <person name="Uehling J."/>
            <person name="Grigoriev I.V."/>
            <person name="Vagvolgyi C."/>
            <person name="Papp T."/>
            <person name="Martin F.M."/>
            <person name="Miettinen O."/>
            <person name="Hibbett D.S."/>
            <person name="Nagy L.G."/>
        </authorList>
    </citation>
    <scope>NUCLEOTIDE SEQUENCE [LARGE SCALE GENOMIC DNA]</scope>
    <source>
        <strain evidence="2 3">CBS 121175</strain>
    </source>
</reference>
<dbReference type="OrthoDB" id="3227079at2759"/>
<sequence>MLSWLCGCCGSRRTSKPEPFDANSHVIPDENSLLIPPNLESTSYTDGRTFLENQKMQERLATIVRSKEGKMVNLSSHIPFNLHNQPLLPSGSDRTISRSTSGSLDTLALTRAHWSTDDLASHAHHHHHHNHNQYPHGRSSLHQHHSRHSADSRSRSSSSHRRHPHPTDRQPQPTPVLNVRLVGYHVPPVVRGRSRQRPVHRDSQDSGSGWSEVHQGEEGEGVRGRSEGVERDADPTTPKAYAPPGGGFARAGAAGEPAPDATLEPRAVPKKKLEIMLDDADDIVMSWGD</sequence>
<evidence type="ECO:0000313" key="2">
    <source>
        <dbReference type="EMBL" id="TFK20565.1"/>
    </source>
</evidence>
<evidence type="ECO:0000256" key="1">
    <source>
        <dbReference type="SAM" id="MobiDB-lite"/>
    </source>
</evidence>
<protein>
    <submittedName>
        <fullName evidence="2">Uncharacterized protein</fullName>
    </submittedName>
</protein>
<dbReference type="STRING" id="230819.A0A5C3KKU1"/>
<keyword evidence="3" id="KW-1185">Reference proteome</keyword>
<feature type="compositionally biased region" description="Basic and acidic residues" evidence="1">
    <location>
        <begin position="214"/>
        <end position="234"/>
    </location>
</feature>
<name>A0A5C3KKU1_COPMA</name>
<dbReference type="AlphaFoldDB" id="A0A5C3KKU1"/>
<organism evidence="2 3">
    <name type="scientific">Coprinopsis marcescibilis</name>
    <name type="common">Agaric fungus</name>
    <name type="synonym">Psathyrella marcescibilis</name>
    <dbReference type="NCBI Taxonomy" id="230819"/>
    <lineage>
        <taxon>Eukaryota</taxon>
        <taxon>Fungi</taxon>
        <taxon>Dikarya</taxon>
        <taxon>Basidiomycota</taxon>
        <taxon>Agaricomycotina</taxon>
        <taxon>Agaricomycetes</taxon>
        <taxon>Agaricomycetidae</taxon>
        <taxon>Agaricales</taxon>
        <taxon>Agaricineae</taxon>
        <taxon>Psathyrellaceae</taxon>
        <taxon>Coprinopsis</taxon>
    </lineage>
</organism>
<feature type="region of interest" description="Disordered" evidence="1">
    <location>
        <begin position="120"/>
        <end position="268"/>
    </location>
</feature>
<dbReference type="Proteomes" id="UP000307440">
    <property type="component" value="Unassembled WGS sequence"/>
</dbReference>
<gene>
    <name evidence="2" type="ORF">FA15DRAFT_707975</name>
</gene>
<feature type="compositionally biased region" description="Basic residues" evidence="1">
    <location>
        <begin position="122"/>
        <end position="131"/>
    </location>
</feature>
<accession>A0A5C3KKU1</accession>
<proteinExistence type="predicted"/>